<evidence type="ECO:0000256" key="1">
    <source>
        <dbReference type="SAM" id="Phobius"/>
    </source>
</evidence>
<evidence type="ECO:0000313" key="3">
    <source>
        <dbReference type="Proteomes" id="UP000194546"/>
    </source>
</evidence>
<dbReference type="EMBL" id="NBTY01000138">
    <property type="protein sequence ID" value="OTP70455.1"/>
    <property type="molecule type" value="Genomic_DNA"/>
</dbReference>
<keyword evidence="1" id="KW-0812">Transmembrane</keyword>
<reference evidence="2 3" key="1">
    <citation type="submission" date="2017-03" db="EMBL/GenBank/DDBJ databases">
        <title>Genome analysis of strain PAMC 26510.</title>
        <authorList>
            <person name="Oh H.-M."/>
            <person name="Yang J.-A."/>
        </authorList>
    </citation>
    <scope>NUCLEOTIDE SEQUENCE [LARGE SCALE GENOMIC DNA]</scope>
    <source>
        <strain evidence="2 3">PAMC 26510</strain>
    </source>
</reference>
<keyword evidence="1" id="KW-1133">Transmembrane helix</keyword>
<protein>
    <submittedName>
        <fullName evidence="2">Uncharacterized protein</fullName>
    </submittedName>
</protein>
<dbReference type="Proteomes" id="UP000194546">
    <property type="component" value="Unassembled WGS sequence"/>
</dbReference>
<gene>
    <name evidence="2" type="ORF">PAMC26510_25245</name>
</gene>
<accession>A0A242MGP0</accession>
<feature type="transmembrane region" description="Helical" evidence="1">
    <location>
        <begin position="33"/>
        <end position="53"/>
    </location>
</feature>
<evidence type="ECO:0000313" key="2">
    <source>
        <dbReference type="EMBL" id="OTP70455.1"/>
    </source>
</evidence>
<proteinExistence type="predicted"/>
<organism evidence="2 3">
    <name type="scientific">Caballeronia sordidicola</name>
    <name type="common">Burkholderia sordidicola</name>
    <dbReference type="NCBI Taxonomy" id="196367"/>
    <lineage>
        <taxon>Bacteria</taxon>
        <taxon>Pseudomonadati</taxon>
        <taxon>Pseudomonadota</taxon>
        <taxon>Betaproteobacteria</taxon>
        <taxon>Burkholderiales</taxon>
        <taxon>Burkholderiaceae</taxon>
        <taxon>Caballeronia</taxon>
    </lineage>
</organism>
<feature type="transmembrane region" description="Helical" evidence="1">
    <location>
        <begin position="7"/>
        <end position="27"/>
    </location>
</feature>
<dbReference type="AlphaFoldDB" id="A0A242MGP0"/>
<name>A0A242MGP0_CABSO</name>
<comment type="caution">
    <text evidence="2">The sequence shown here is derived from an EMBL/GenBank/DDBJ whole genome shotgun (WGS) entry which is preliminary data.</text>
</comment>
<sequence>MGFRAVFDDACVGVFAAVGVCAGLLLFQSSRVMFYLTFFSAFSHYAWLHFISFSDGEKETKQRKRLPTKGT</sequence>
<keyword evidence="1" id="KW-0472">Membrane</keyword>